<sequence>MDNLQRQVHKTYRKRNAPKHRLSSNQPLRHTLDTEPWQILQDGFRWMEKDRV</sequence>
<protein>
    <submittedName>
        <fullName evidence="1">Uncharacterized protein</fullName>
    </submittedName>
</protein>
<organism evidence="1 2">
    <name type="scientific">Alternaria gaisen</name>
    <dbReference type="NCBI Taxonomy" id="167740"/>
    <lineage>
        <taxon>Eukaryota</taxon>
        <taxon>Fungi</taxon>
        <taxon>Dikarya</taxon>
        <taxon>Ascomycota</taxon>
        <taxon>Pezizomycotina</taxon>
        <taxon>Dothideomycetes</taxon>
        <taxon>Pleosporomycetidae</taxon>
        <taxon>Pleosporales</taxon>
        <taxon>Pleosporineae</taxon>
        <taxon>Pleosporaceae</taxon>
        <taxon>Alternaria</taxon>
        <taxon>Alternaria sect. Alternaria</taxon>
    </lineage>
</organism>
<gene>
    <name evidence="1" type="ORF">AG0111_0g12286</name>
</gene>
<comment type="caution">
    <text evidence="1">The sequence shown here is derived from an EMBL/GenBank/DDBJ whole genome shotgun (WGS) entry which is preliminary data.</text>
</comment>
<name>A0ACB6F4R2_9PLEO</name>
<proteinExistence type="predicted"/>
<accession>A0ACB6F4R2</accession>
<keyword evidence="2" id="KW-1185">Reference proteome</keyword>
<dbReference type="Proteomes" id="UP000293547">
    <property type="component" value="Unassembled WGS sequence"/>
</dbReference>
<reference evidence="1 2" key="1">
    <citation type="journal article" date="2019" name="bioRxiv">
        <title>Genomics, evolutionary history and diagnostics of the Alternaria alternata species group including apple and Asian pear pathotypes.</title>
        <authorList>
            <person name="Armitage A.D."/>
            <person name="Cockerton H.M."/>
            <person name="Sreenivasaprasad S."/>
            <person name="Woodhall J.W."/>
            <person name="Lane C.R."/>
            <person name="Harrison R.J."/>
            <person name="Clarkson J.P."/>
        </authorList>
    </citation>
    <scope>NUCLEOTIDE SEQUENCE [LARGE SCALE GENOMIC DNA]</scope>
    <source>
        <strain evidence="1 2">FERA 650</strain>
    </source>
</reference>
<evidence type="ECO:0000313" key="1">
    <source>
        <dbReference type="EMBL" id="KAB2099433.1"/>
    </source>
</evidence>
<evidence type="ECO:0000313" key="2">
    <source>
        <dbReference type="Proteomes" id="UP000293547"/>
    </source>
</evidence>
<dbReference type="EMBL" id="PDWZ02000017">
    <property type="protein sequence ID" value="KAB2099433.1"/>
    <property type="molecule type" value="Genomic_DNA"/>
</dbReference>